<keyword evidence="1" id="KW-0808">Transferase</keyword>
<reference evidence="1 2" key="1">
    <citation type="submission" date="2020-02" db="EMBL/GenBank/DDBJ databases">
        <title>Relaxed selection underlies rapid genomic changes in the transitions from sociality to social parasitism in ants.</title>
        <authorList>
            <person name="Bi X."/>
        </authorList>
    </citation>
    <scope>NUCLEOTIDE SEQUENCE [LARGE SCALE GENOMIC DNA]</scope>
    <source>
        <strain evidence="1">BGI-DK2014b</strain>
        <tissue evidence="1">Whole body</tissue>
    </source>
</reference>
<evidence type="ECO:0000313" key="1">
    <source>
        <dbReference type="EMBL" id="KAG5326104.1"/>
    </source>
</evidence>
<organism evidence="1 2">
    <name type="scientific">Acromyrmex heyeri</name>
    <dbReference type="NCBI Taxonomy" id="230685"/>
    <lineage>
        <taxon>Eukaryota</taxon>
        <taxon>Metazoa</taxon>
        <taxon>Ecdysozoa</taxon>
        <taxon>Arthropoda</taxon>
        <taxon>Hexapoda</taxon>
        <taxon>Insecta</taxon>
        <taxon>Pterygota</taxon>
        <taxon>Neoptera</taxon>
        <taxon>Endopterygota</taxon>
        <taxon>Hymenoptera</taxon>
        <taxon>Apocrita</taxon>
        <taxon>Aculeata</taxon>
        <taxon>Formicoidea</taxon>
        <taxon>Formicidae</taxon>
        <taxon>Myrmicinae</taxon>
        <taxon>Acromyrmex</taxon>
    </lineage>
</organism>
<dbReference type="EMBL" id="JAANIB010007425">
    <property type="protein sequence ID" value="KAG5326104.1"/>
    <property type="molecule type" value="Genomic_DNA"/>
</dbReference>
<dbReference type="AlphaFoldDB" id="A0A836FJE5"/>
<dbReference type="GO" id="GO:0016301">
    <property type="term" value="F:kinase activity"/>
    <property type="evidence" value="ECO:0007669"/>
    <property type="project" value="UniProtKB-KW"/>
</dbReference>
<dbReference type="OrthoDB" id="6278781at2759"/>
<gene>
    <name evidence="1" type="primary">Gk5</name>
    <name evidence="1" type="ORF">G6Z77_0004363</name>
</gene>
<dbReference type="Gene3D" id="3.30.420.40">
    <property type="match status" value="1"/>
</dbReference>
<evidence type="ECO:0000313" key="2">
    <source>
        <dbReference type="Proteomes" id="UP000670152"/>
    </source>
</evidence>
<comment type="caution">
    <text evidence="1">The sequence shown here is derived from an EMBL/GenBank/DDBJ whole genome shotgun (WGS) entry which is preliminary data.</text>
</comment>
<keyword evidence="2" id="KW-1185">Reference proteome</keyword>
<sequence>MSILGVAFLAGLQCGIWKNREELLELRQTDKIFKPNEESRLSYQYALHQWKRAMERFKNWY</sequence>
<dbReference type="InterPro" id="IPR043129">
    <property type="entry name" value="ATPase_NBD"/>
</dbReference>
<proteinExistence type="predicted"/>
<feature type="non-terminal residue" evidence="1">
    <location>
        <position position="61"/>
    </location>
</feature>
<name>A0A836FJE5_9HYME</name>
<protein>
    <submittedName>
        <fullName evidence="1">GLPK5 kinase</fullName>
    </submittedName>
</protein>
<keyword evidence="1" id="KW-0418">Kinase</keyword>
<dbReference type="Proteomes" id="UP000670152">
    <property type="component" value="Unassembled WGS sequence"/>
</dbReference>
<accession>A0A836FJE5</accession>
<feature type="non-terminal residue" evidence="1">
    <location>
        <position position="1"/>
    </location>
</feature>
<dbReference type="SUPFAM" id="SSF53067">
    <property type="entry name" value="Actin-like ATPase domain"/>
    <property type="match status" value="1"/>
</dbReference>